<dbReference type="InterPro" id="IPR006710">
    <property type="entry name" value="Glyco_hydro_43"/>
</dbReference>
<evidence type="ECO:0000256" key="4">
    <source>
        <dbReference type="SAM" id="SignalP"/>
    </source>
</evidence>
<dbReference type="InterPro" id="IPR005084">
    <property type="entry name" value="CBM6"/>
</dbReference>
<dbReference type="PANTHER" id="PTHR42812:SF5">
    <property type="entry name" value="ENDO-ARABINASE"/>
    <property type="match status" value="1"/>
</dbReference>
<dbReference type="EMBL" id="JBHRWW010000003">
    <property type="protein sequence ID" value="MFC3688049.1"/>
    <property type="molecule type" value="Genomic_DNA"/>
</dbReference>
<keyword evidence="4" id="KW-0732">Signal</keyword>
<evidence type="ECO:0000256" key="2">
    <source>
        <dbReference type="ARBA" id="ARBA00022801"/>
    </source>
</evidence>
<evidence type="ECO:0000313" key="7">
    <source>
        <dbReference type="Proteomes" id="UP001595685"/>
    </source>
</evidence>
<keyword evidence="2" id="KW-0378">Hydrolase</keyword>
<feature type="domain" description="CBM6" evidence="5">
    <location>
        <begin position="351"/>
        <end position="475"/>
    </location>
</feature>
<dbReference type="Proteomes" id="UP001595685">
    <property type="component" value="Unassembled WGS sequence"/>
</dbReference>
<dbReference type="Pfam" id="PF04616">
    <property type="entry name" value="Glyco_hydro_43"/>
    <property type="match status" value="1"/>
</dbReference>
<feature type="signal peptide" evidence="4">
    <location>
        <begin position="1"/>
        <end position="27"/>
    </location>
</feature>
<dbReference type="InterPro" id="IPR051795">
    <property type="entry name" value="Glycosyl_Hydrlase_43"/>
</dbReference>
<evidence type="ECO:0000313" key="6">
    <source>
        <dbReference type="EMBL" id="MFC3688049.1"/>
    </source>
</evidence>
<dbReference type="RefSeq" id="WP_340291821.1">
    <property type="nucleotide sequence ID" value="NZ_JBBEOI010000050.1"/>
</dbReference>
<organism evidence="6 7">
    <name type="scientific">Aquipuribacter hungaricus</name>
    <dbReference type="NCBI Taxonomy" id="545624"/>
    <lineage>
        <taxon>Bacteria</taxon>
        <taxon>Bacillati</taxon>
        <taxon>Actinomycetota</taxon>
        <taxon>Actinomycetes</taxon>
        <taxon>Micrococcales</taxon>
        <taxon>Intrasporangiaceae</taxon>
        <taxon>Aquipuribacter</taxon>
    </lineage>
</organism>
<sequence>MAHATTHVHAKVMGVLLAIGLLTPATAAVAAPGGPALGTPAPAPVIEPVIDANAPDPDVLLVDGVYHAYATNSGGENVQHFTSTDLETWTDEGDVAPTLGDWVAEGCSFGPGGVTDRCIWAPEVSEVEGGYALYYTARDSLAPRQCIGVSLSDSPDGPFLPVGTDPLVCPDGARGTVDLGGAIDAGTYTEDGRLYLLWKADGNCCPDKTAIIYLQELSLDGTTLTGDPVELIRRDLPYEGAVVEAPTLLEVDGTYYLFYSANDFGGGGYRTSYATSDSLTGPWTKATTELMTTDRFSGDVRGPGGQDIVVNPDGGYSIVFHGWDPTYSYRAVYTSELVFVDGVPSVVEASERYQAEDGVVVDARVVGDTAASGGAKVGGMDFATSSVTVTVDAEQAGPAVIGIRYTNGTEGPGGRLTATDSLTVNGRDAGLVTFAHTTWGNWQTLEQQVRLREGLNTITLTRVSGFAEIDAVDLYEGRRLAPVNSPPSDPTTAVRYEAEAGVISNARVRGDGSASGGAVVGGLDFDDSSVTFTVVADKGGPATLGIRMSNGSERGGWPIESTQDVTVNGRPAGTVTYPFTRWGNWTTVEHTVLLRKGVNTVTLTHDTFFAELDAVDVY</sequence>
<protein>
    <submittedName>
        <fullName evidence="6">Family 43 glycosylhydrolase</fullName>
    </submittedName>
</protein>
<gene>
    <name evidence="6" type="ORF">ACFOLH_06815</name>
</gene>
<comment type="similarity">
    <text evidence="1">Belongs to the glycosyl hydrolase 43 family.</text>
</comment>
<name>A0ABV7WE14_9MICO</name>
<reference evidence="7" key="1">
    <citation type="journal article" date="2019" name="Int. J. Syst. Evol. Microbiol.">
        <title>The Global Catalogue of Microorganisms (GCM) 10K type strain sequencing project: providing services to taxonomists for standard genome sequencing and annotation.</title>
        <authorList>
            <consortium name="The Broad Institute Genomics Platform"/>
            <consortium name="The Broad Institute Genome Sequencing Center for Infectious Disease"/>
            <person name="Wu L."/>
            <person name="Ma J."/>
        </authorList>
    </citation>
    <scope>NUCLEOTIDE SEQUENCE [LARGE SCALE GENOMIC DNA]</scope>
    <source>
        <strain evidence="7">NCAIM B.02333</strain>
    </source>
</reference>
<keyword evidence="3" id="KW-0326">Glycosidase</keyword>
<keyword evidence="7" id="KW-1185">Reference proteome</keyword>
<dbReference type="CDD" id="cd08999">
    <property type="entry name" value="GH43_ABN-like"/>
    <property type="match status" value="1"/>
</dbReference>
<proteinExistence type="inferred from homology"/>
<dbReference type="PROSITE" id="PS51175">
    <property type="entry name" value="CBM6"/>
    <property type="match status" value="2"/>
</dbReference>
<dbReference type="PANTHER" id="PTHR42812">
    <property type="entry name" value="BETA-XYLOSIDASE"/>
    <property type="match status" value="1"/>
</dbReference>
<dbReference type="Gene3D" id="2.115.10.20">
    <property type="entry name" value="Glycosyl hydrolase domain, family 43"/>
    <property type="match status" value="1"/>
</dbReference>
<comment type="caution">
    <text evidence="6">The sequence shown here is derived from an EMBL/GenBank/DDBJ whole genome shotgun (WGS) entry which is preliminary data.</text>
</comment>
<dbReference type="SUPFAM" id="SSF49785">
    <property type="entry name" value="Galactose-binding domain-like"/>
    <property type="match status" value="2"/>
</dbReference>
<evidence type="ECO:0000256" key="1">
    <source>
        <dbReference type="ARBA" id="ARBA00009865"/>
    </source>
</evidence>
<dbReference type="Gene3D" id="2.60.120.260">
    <property type="entry name" value="Galactose-binding domain-like"/>
    <property type="match status" value="2"/>
</dbReference>
<dbReference type="SUPFAM" id="SSF75005">
    <property type="entry name" value="Arabinanase/levansucrase/invertase"/>
    <property type="match status" value="1"/>
</dbReference>
<accession>A0ABV7WE14</accession>
<feature type="chain" id="PRO_5045376986" evidence="4">
    <location>
        <begin position="28"/>
        <end position="618"/>
    </location>
</feature>
<evidence type="ECO:0000256" key="3">
    <source>
        <dbReference type="ARBA" id="ARBA00023295"/>
    </source>
</evidence>
<evidence type="ECO:0000259" key="5">
    <source>
        <dbReference type="PROSITE" id="PS51175"/>
    </source>
</evidence>
<feature type="domain" description="CBM6" evidence="5">
    <location>
        <begin position="494"/>
        <end position="618"/>
    </location>
</feature>
<dbReference type="InterPro" id="IPR023296">
    <property type="entry name" value="Glyco_hydro_beta-prop_sf"/>
</dbReference>
<dbReference type="InterPro" id="IPR008979">
    <property type="entry name" value="Galactose-bd-like_sf"/>
</dbReference>